<reference evidence="1 2" key="1">
    <citation type="submission" date="2017-06" db="EMBL/GenBank/DDBJ databases">
        <authorList>
            <person name="Kim H.J."/>
            <person name="Triplett B.A."/>
        </authorList>
    </citation>
    <scope>NUCLEOTIDE SEQUENCE [LARGE SCALE GENOMIC DNA]</scope>
    <source>
        <strain evidence="1 2">DSM 44272</strain>
    </source>
</reference>
<evidence type="ECO:0000313" key="1">
    <source>
        <dbReference type="EMBL" id="SNR95427.1"/>
    </source>
</evidence>
<name>A0A239AIE8_9ACTN</name>
<protein>
    <submittedName>
        <fullName evidence="1">Uncharacterized protein</fullName>
    </submittedName>
</protein>
<keyword evidence="2" id="KW-1185">Reference proteome</keyword>
<organism evidence="1 2">
    <name type="scientific">Blastococcus mobilis</name>
    <dbReference type="NCBI Taxonomy" id="1938746"/>
    <lineage>
        <taxon>Bacteria</taxon>
        <taxon>Bacillati</taxon>
        <taxon>Actinomycetota</taxon>
        <taxon>Actinomycetes</taxon>
        <taxon>Geodermatophilales</taxon>
        <taxon>Geodermatophilaceae</taxon>
        <taxon>Blastococcus</taxon>
    </lineage>
</organism>
<dbReference type="Proteomes" id="UP000198403">
    <property type="component" value="Unassembled WGS sequence"/>
</dbReference>
<dbReference type="AlphaFoldDB" id="A0A239AIE8"/>
<gene>
    <name evidence="1" type="ORF">SAMN06272737_14612</name>
</gene>
<evidence type="ECO:0000313" key="2">
    <source>
        <dbReference type="Proteomes" id="UP000198403"/>
    </source>
</evidence>
<dbReference type="EMBL" id="FZNO01000046">
    <property type="protein sequence ID" value="SNR95427.1"/>
    <property type="molecule type" value="Genomic_DNA"/>
</dbReference>
<sequence>MDNALDEAAEASGLRIDNLLDRLAADPARLVFLSEALTAAARSTFSERVRALGRALASGALADDEARVDEERLWVAILAGVEAPHLRILRQLMLPRDQQPYGTTPQQLTLAEAAGVSYVMAGHLLADLERHGLASWRWGETYPQSYREAQGASASEKFWQPTSLTPELLDRFRAAGREGDE</sequence>
<accession>A0A239AIE8</accession>
<proteinExistence type="predicted"/>